<sequence>MDGEMVYGSSFVDEEGIAKACGCPLLPLKSHIKGPALVSVQEHLLHKCGFRKARGCRTLAEGTKAIINLSLEQVSVPGGSGFPLPWCCEYWLLLGKKKKQQIGGEEACIVSCC</sequence>
<keyword evidence="4" id="KW-0009">Actin-binding</keyword>
<name>A0ABM4UMW4_COFAR</name>
<reference evidence="7" key="1">
    <citation type="submission" date="2025-08" db="UniProtKB">
        <authorList>
            <consortium name="RefSeq"/>
        </authorList>
    </citation>
    <scope>IDENTIFICATION</scope>
    <source>
        <tissue evidence="7">Leaves</tissue>
    </source>
</reference>
<evidence type="ECO:0000313" key="7">
    <source>
        <dbReference type="RefSeq" id="XP_071908631.1"/>
    </source>
</evidence>
<evidence type="ECO:0000256" key="1">
    <source>
        <dbReference type="ARBA" id="ARBA00004245"/>
    </source>
</evidence>
<dbReference type="InterPro" id="IPR007204">
    <property type="entry name" value="ARPC3"/>
</dbReference>
<keyword evidence="6" id="KW-1185">Reference proteome</keyword>
<gene>
    <name evidence="7" type="primary">LOC113693601</name>
</gene>
<dbReference type="Proteomes" id="UP001652660">
    <property type="component" value="Chromosome 6c"/>
</dbReference>
<evidence type="ECO:0000256" key="3">
    <source>
        <dbReference type="ARBA" id="ARBA00022490"/>
    </source>
</evidence>
<protein>
    <submittedName>
        <fullName evidence="7">Actin-related protein 2/3 complex subunit 3-like isoform X1</fullName>
    </submittedName>
</protein>
<keyword evidence="3" id="KW-0963">Cytoplasm</keyword>
<evidence type="ECO:0000256" key="5">
    <source>
        <dbReference type="ARBA" id="ARBA00023212"/>
    </source>
</evidence>
<dbReference type="SUPFAM" id="SSF69060">
    <property type="entry name" value="Arp2/3 complex 21 kDa subunit ARPC3"/>
    <property type="match status" value="1"/>
</dbReference>
<evidence type="ECO:0000313" key="6">
    <source>
        <dbReference type="Proteomes" id="UP001652660"/>
    </source>
</evidence>
<comment type="subcellular location">
    <subcellularLocation>
        <location evidence="1">Cytoplasm</location>
        <location evidence="1">Cytoskeleton</location>
    </subcellularLocation>
</comment>
<comment type="similarity">
    <text evidence="2">Belongs to the ARPC3 family.</text>
</comment>
<keyword evidence="5" id="KW-0206">Cytoskeleton</keyword>
<dbReference type="GeneID" id="113693601"/>
<dbReference type="PANTHER" id="PTHR12391">
    <property type="entry name" value="ARP2/3 COMPLEX 21 KD SUBUNIT"/>
    <property type="match status" value="1"/>
</dbReference>
<accession>A0ABM4UMW4</accession>
<organism evidence="6 7">
    <name type="scientific">Coffea arabica</name>
    <name type="common">Arabian coffee</name>
    <dbReference type="NCBI Taxonomy" id="13443"/>
    <lineage>
        <taxon>Eukaryota</taxon>
        <taxon>Viridiplantae</taxon>
        <taxon>Streptophyta</taxon>
        <taxon>Embryophyta</taxon>
        <taxon>Tracheophyta</taxon>
        <taxon>Spermatophyta</taxon>
        <taxon>Magnoliopsida</taxon>
        <taxon>eudicotyledons</taxon>
        <taxon>Gunneridae</taxon>
        <taxon>Pentapetalae</taxon>
        <taxon>asterids</taxon>
        <taxon>lamiids</taxon>
        <taxon>Gentianales</taxon>
        <taxon>Rubiaceae</taxon>
        <taxon>Ixoroideae</taxon>
        <taxon>Gardenieae complex</taxon>
        <taxon>Bertiereae - Coffeeae clade</taxon>
        <taxon>Coffeeae</taxon>
        <taxon>Coffea</taxon>
    </lineage>
</organism>
<proteinExistence type="inferred from homology"/>
<evidence type="ECO:0000256" key="2">
    <source>
        <dbReference type="ARBA" id="ARBA00010856"/>
    </source>
</evidence>
<evidence type="ECO:0000256" key="4">
    <source>
        <dbReference type="ARBA" id="ARBA00023203"/>
    </source>
</evidence>
<dbReference type="RefSeq" id="XP_071908631.1">
    <property type="nucleotide sequence ID" value="XM_072052530.1"/>
</dbReference>
<dbReference type="InterPro" id="IPR036753">
    <property type="entry name" value="ARPC3_sf"/>
</dbReference>